<dbReference type="SMART" id="SM00343">
    <property type="entry name" value="ZnF_C2HC"/>
    <property type="match status" value="1"/>
</dbReference>
<keyword evidence="1" id="KW-0479">Metal-binding</keyword>
<dbReference type="InterPro" id="IPR036875">
    <property type="entry name" value="Znf_CCHC_sf"/>
</dbReference>
<keyword evidence="1" id="KW-0862">Zinc</keyword>
<protein>
    <submittedName>
        <fullName evidence="5">Copia protein</fullName>
    </submittedName>
</protein>
<reference evidence="5 6" key="1">
    <citation type="submission" date="2016-02" db="EMBL/GenBank/DDBJ databases">
        <title>Genome analysis of coral dinoflagellate symbionts highlights evolutionary adaptations to a symbiotic lifestyle.</title>
        <authorList>
            <person name="Aranda M."/>
            <person name="Li Y."/>
            <person name="Liew Y.J."/>
            <person name="Baumgarten S."/>
            <person name="Simakov O."/>
            <person name="Wilson M."/>
            <person name="Piel J."/>
            <person name="Ashoor H."/>
            <person name="Bougouffa S."/>
            <person name="Bajic V.B."/>
            <person name="Ryu T."/>
            <person name="Ravasi T."/>
            <person name="Bayer T."/>
            <person name="Micklem G."/>
            <person name="Kim H."/>
            <person name="Bhak J."/>
            <person name="Lajeunesse T.C."/>
            <person name="Voolstra C.R."/>
        </authorList>
    </citation>
    <scope>NUCLEOTIDE SEQUENCE [LARGE SCALE GENOMIC DNA]</scope>
    <source>
        <strain evidence="5 6">CCMP2467</strain>
    </source>
</reference>
<evidence type="ECO:0000256" key="2">
    <source>
        <dbReference type="SAM" id="MobiDB-lite"/>
    </source>
</evidence>
<evidence type="ECO:0000313" key="6">
    <source>
        <dbReference type="Proteomes" id="UP000186817"/>
    </source>
</evidence>
<feature type="region of interest" description="Disordered" evidence="2">
    <location>
        <begin position="1509"/>
        <end position="1598"/>
    </location>
</feature>
<dbReference type="OrthoDB" id="423151at2759"/>
<dbReference type="PANTHER" id="PTHR37984">
    <property type="entry name" value="PROTEIN CBG26694"/>
    <property type="match status" value="1"/>
</dbReference>
<feature type="compositionally biased region" description="Low complexity" evidence="2">
    <location>
        <begin position="718"/>
        <end position="727"/>
    </location>
</feature>
<dbReference type="SUPFAM" id="SSF57756">
    <property type="entry name" value="Retrovirus zinc finger-like domains"/>
    <property type="match status" value="1"/>
</dbReference>
<dbReference type="PROSITE" id="PS50158">
    <property type="entry name" value="ZF_CCHC"/>
    <property type="match status" value="1"/>
</dbReference>
<dbReference type="EMBL" id="LSRX01000076">
    <property type="protein sequence ID" value="OLQ10571.1"/>
    <property type="molecule type" value="Genomic_DNA"/>
</dbReference>
<dbReference type="Gene3D" id="3.30.420.10">
    <property type="entry name" value="Ribonuclease H-like superfamily/Ribonuclease H"/>
    <property type="match status" value="1"/>
</dbReference>
<dbReference type="InterPro" id="IPR012337">
    <property type="entry name" value="RNaseH-like_sf"/>
</dbReference>
<feature type="domain" description="Integrase catalytic" evidence="4">
    <location>
        <begin position="1170"/>
        <end position="1338"/>
    </location>
</feature>
<evidence type="ECO:0000313" key="5">
    <source>
        <dbReference type="EMBL" id="OLQ10571.1"/>
    </source>
</evidence>
<dbReference type="PROSITE" id="PS50994">
    <property type="entry name" value="INTEGRASE"/>
    <property type="match status" value="1"/>
</dbReference>
<feature type="compositionally biased region" description="Polar residues" evidence="2">
    <location>
        <begin position="743"/>
        <end position="756"/>
    </location>
</feature>
<feature type="compositionally biased region" description="Basic and acidic residues" evidence="2">
    <location>
        <begin position="1567"/>
        <end position="1576"/>
    </location>
</feature>
<dbReference type="GO" id="GO:0008270">
    <property type="term" value="F:zinc ion binding"/>
    <property type="evidence" value="ECO:0007669"/>
    <property type="project" value="UniProtKB-KW"/>
</dbReference>
<accession>A0A1Q9ET35</accession>
<dbReference type="Proteomes" id="UP000186817">
    <property type="component" value="Unassembled WGS sequence"/>
</dbReference>
<dbReference type="InterPro" id="IPR001584">
    <property type="entry name" value="Integrase_cat-core"/>
</dbReference>
<feature type="compositionally biased region" description="Basic and acidic residues" evidence="2">
    <location>
        <begin position="1510"/>
        <end position="1521"/>
    </location>
</feature>
<dbReference type="SUPFAM" id="SSF53098">
    <property type="entry name" value="Ribonuclease H-like"/>
    <property type="match status" value="1"/>
</dbReference>
<gene>
    <name evidence="5" type="primary">GIP</name>
    <name evidence="5" type="ORF">AK812_SmicGene5757</name>
</gene>
<dbReference type="InterPro" id="IPR036397">
    <property type="entry name" value="RNaseH_sf"/>
</dbReference>
<feature type="domain" description="CCHC-type" evidence="3">
    <location>
        <begin position="378"/>
        <end position="394"/>
    </location>
</feature>
<dbReference type="Gene3D" id="4.10.60.10">
    <property type="entry name" value="Zinc finger, CCHC-type"/>
    <property type="match status" value="1"/>
</dbReference>
<feature type="compositionally biased region" description="Low complexity" evidence="2">
    <location>
        <begin position="846"/>
        <end position="861"/>
    </location>
</feature>
<keyword evidence="6" id="KW-1185">Reference proteome</keyword>
<name>A0A1Q9ET35_SYMMI</name>
<dbReference type="InterPro" id="IPR001878">
    <property type="entry name" value="Znf_CCHC"/>
</dbReference>
<dbReference type="GO" id="GO:0015074">
    <property type="term" value="P:DNA integration"/>
    <property type="evidence" value="ECO:0007669"/>
    <property type="project" value="InterPro"/>
</dbReference>
<organism evidence="5 6">
    <name type="scientific">Symbiodinium microadriaticum</name>
    <name type="common">Dinoflagellate</name>
    <name type="synonym">Zooxanthella microadriatica</name>
    <dbReference type="NCBI Taxonomy" id="2951"/>
    <lineage>
        <taxon>Eukaryota</taxon>
        <taxon>Sar</taxon>
        <taxon>Alveolata</taxon>
        <taxon>Dinophyceae</taxon>
        <taxon>Suessiales</taxon>
        <taxon>Symbiodiniaceae</taxon>
        <taxon>Symbiodinium</taxon>
    </lineage>
</organism>
<feature type="region of interest" description="Disordered" evidence="2">
    <location>
        <begin position="795"/>
        <end position="869"/>
    </location>
</feature>
<evidence type="ECO:0000259" key="3">
    <source>
        <dbReference type="PROSITE" id="PS50158"/>
    </source>
</evidence>
<evidence type="ECO:0000259" key="4">
    <source>
        <dbReference type="PROSITE" id="PS50994"/>
    </source>
</evidence>
<feature type="region of interest" description="Disordered" evidence="2">
    <location>
        <begin position="718"/>
        <end position="760"/>
    </location>
</feature>
<feature type="compositionally biased region" description="Basic residues" evidence="2">
    <location>
        <begin position="351"/>
        <end position="365"/>
    </location>
</feature>
<dbReference type="GO" id="GO:0003676">
    <property type="term" value="F:nucleic acid binding"/>
    <property type="evidence" value="ECO:0007669"/>
    <property type="project" value="InterPro"/>
</dbReference>
<keyword evidence="1" id="KW-0863">Zinc-finger</keyword>
<dbReference type="PANTHER" id="PTHR37984:SF5">
    <property type="entry name" value="PROTEIN NYNRIN-LIKE"/>
    <property type="match status" value="1"/>
</dbReference>
<dbReference type="Pfam" id="PF00098">
    <property type="entry name" value="zf-CCHC"/>
    <property type="match status" value="1"/>
</dbReference>
<comment type="caution">
    <text evidence="5">The sequence shown here is derived from an EMBL/GenBank/DDBJ whole genome shotgun (WGS) entry which is preliminary data.</text>
</comment>
<evidence type="ECO:0000256" key="1">
    <source>
        <dbReference type="PROSITE-ProRule" id="PRU00047"/>
    </source>
</evidence>
<dbReference type="InterPro" id="IPR050951">
    <property type="entry name" value="Retrovirus_Pol_polyprotein"/>
</dbReference>
<sequence length="2409" mass="268790">MGPGDATTRPGVQSAFELLGKQAPAANAEARMETSDAIMKALTMAVSGEKKAMPSWSGNVSTLRAWLRQLSFWEIDNHIPKQRWGIKLFQALNEGSVPRRIAEGIAMEVILSERGYGAILSAVLEKFKPYLDAAGPAAIDMFFFSGDRQRNESFSNYIAAKELAKQEIENLTGETLPPKLAGRILLKQANLTEQQRETMAIRYNALLSFEEVAAALRPLDRPDALLKPMASTSMATDQTEKNLEEIPGHEEWDYLPEEDEEAYDEHGEPLLYFEADREYDEDEAVYIWAFNDAYNQILQAWNEEPSSSFPAYQDVRRELQARRKGRQFFRPEAKGRGKGKSKGGRFPGKGKGGRGKSQPRSRKGASKGSADDLLARTRCFSCGELGHFSRDCPNPVPATTSSSAGAHRTTFVVSQGPSKGAINRTFMMTGPNKTVAIYAGVRTAAGEGLVDSAAEDAVIGSGAFQRLKNVLAQQGLQPQPVRGPSGSCAGIGGSARVANLWDVPVGIAKNNGLLRITEVEDCDGFETPFLIPVSFQELVGMVIDYDRAEVRTRQGNSTPMHRLPSGHRSVSVVEFDGKWSLPKELMTQGQQKGVAVWLRYSDCKPEPQRHILFYCLTLSEHYGYHSFFAPGILGGGEWAENGGPFPRELQNMQQRIRSLVHGEGEGVQPKAAARRRGATWCERSWARIVMIMVRMIATVRQQLVVDSLILDAYAPSASASSSTTAPAKSQPSKKKEAKVRQGLGTQLSRSQAQTKWTLEPEQCPHEEQDLRMRGNQARHWWACLKCGSRWERVETDTVENPAGPPKATRPVYRATNPPKTLPPPRSHPSLGSLTLDQARLPPTRPTPTTSTTQESPSTTRPGKPTPKMKTVGAYKDMLKKATREYSEDMFQEEPLYQFEPANRSEGSMSISDPSLALAISEGQTRTLDRVNLQALRGHRDDPREWADYEQTQGPMEMPHRRPEVFAIHENLSDEDKDKDVTLRASLWSCCSSFIFWDYPAFGFLVNFEFAISPAGGRWLFGQAVHFAETCKELRHRDYVYSCLRPHRCCSQMASMLTEDEAQAEAFDQDEIEADEALEEVRQSLRPVTESTKVAEALKNVDDFRRHEEFGKFSLHPQLRREIFKVHRNLNHPSKEVFLRALKHAGTKDEIIAWVKEHFSCPLCESARRPMAARPAHLARCLTFNSVIAIDLFYLNLFGAEKIFLVCVDHGTGYVQVARCRDAKAVTVRQELCRAWVQPFGVPVLILCDQGPEFIGSQFQEHMSQLGAAVHYTDGASPWQNGKAERTVQTLKNKILLTIKDITAHEEELDVVVAHVVSAYNSMYDRHGFTPDQRVFGRSVRMPASLLADDRLNQELLMESAGDAVQRSWDIRSAARQAWLKKDDAEAVRRARRVQTRSTDVHSYTLQPGQWVYVWRRSEHRHGWTGPGALIAQVPGGTSWWINVRGRLWKASAEQIRPAADEEDLGASLMIELHRDLTKQLKEGRQVTFQDITDEGGPQDPAEDDLSELFDLDRRSNPREELNETVEEAEPGSSALLDSRRQSVSSAPVLPEEEMQEASEALDSGGSDLRRIIKVDEGSSGTMSFGPVPSQPSQRSQPYFGQTTQINPSNYLDVMDFDSAADATTSNYWMVGGPHWVRQTTSGRSFLNPLSPKTYFQASAAEASYCAKDRCMYVGNAKSSFGQVEFAKLQNVEKALFRKAREKDLQSLLENKAVKILSLKESAEFRRLHPEAILESRFVDRYKPAGIKSEELKQARQDAIEKGELKLLELSEDHTSPKSRWCVVGWKDPQIHQIERSAPTPSSASINVVLQLIASRKWCGYLRDVKTAFLQSRPTDRRVPIACTQPRDECMPGLHPEQLILLLTEVYGLVSGPSWWRSSLLQRLYKHNYHLCPYESCILLLPGDKPGDPTEGVIVIEVDDLVEAGSQKHRDKLAVLEKEIRFGKITNLLEASEQESTYAGRTLRQLQDHSFVTHMEEYIYTRLAPITLAKKTLKKDAAETPLDPSEITQLRGVIAALSWVSRECRPDAAAAASILASCFPEPTVEHAQQANEVIRQLKQFPLRLHIHSIAETKVRNVVISDAAFDTTGKEKSQHGYLVGFTNDEMNVGKPAPVSLTRWCSRRLRRKASSSMLCEAIALSAATAALEKQDALWDALRISFYNPRQRQRTEAETLELQGKSSVIATEAPLYRDPRSLAIIDAKALFDSLLSDQPCDCERTNLEIAVIRESLQVCRARTRWVPHNVNPADALTKFQGCHLEPLVKMLKSSRYQISDEDEASLECVVAVTLQLDSSLVKCGSGRAVSVHGKGDSTNKQMALPRDIVQHAAWVPIGNVGTQNGGRMSYHIAHAAYLRADGATFLINTVDRSVDGGVPVRTSCSDTSSVSVASELRQPCEAFDLSSLPKLCPDSLW</sequence>
<feature type="region of interest" description="Disordered" evidence="2">
    <location>
        <begin position="322"/>
        <end position="370"/>
    </location>
</feature>
<proteinExistence type="predicted"/>